<dbReference type="InterPro" id="IPR009936">
    <property type="entry name" value="DUF1468"/>
</dbReference>
<proteinExistence type="predicted"/>
<keyword evidence="1" id="KW-0812">Transmembrane</keyword>
<dbReference type="RefSeq" id="WP_264227102.1">
    <property type="nucleotide sequence ID" value="NZ_CP107716.1"/>
</dbReference>
<dbReference type="EMBL" id="CP107716">
    <property type="protein sequence ID" value="UYQ73534.1"/>
    <property type="molecule type" value="Genomic_DNA"/>
</dbReference>
<feature type="transmembrane region" description="Helical" evidence="1">
    <location>
        <begin position="117"/>
        <end position="141"/>
    </location>
</feature>
<organism evidence="3 4">
    <name type="scientific">Pelagibacterium flavum</name>
    <dbReference type="NCBI Taxonomy" id="2984530"/>
    <lineage>
        <taxon>Bacteria</taxon>
        <taxon>Pseudomonadati</taxon>
        <taxon>Pseudomonadota</taxon>
        <taxon>Alphaproteobacteria</taxon>
        <taxon>Hyphomicrobiales</taxon>
        <taxon>Devosiaceae</taxon>
        <taxon>Pelagibacterium</taxon>
    </lineage>
</organism>
<accession>A0ABY6ISE4</accession>
<feature type="transmembrane region" description="Helical" evidence="1">
    <location>
        <begin position="34"/>
        <end position="55"/>
    </location>
</feature>
<reference evidence="3" key="1">
    <citation type="submission" date="2022-10" db="EMBL/GenBank/DDBJ databases">
        <title>YIM 151497 complete genome.</title>
        <authorList>
            <person name="Chen X."/>
        </authorList>
    </citation>
    <scope>NUCLEOTIDE SEQUENCE</scope>
    <source>
        <strain evidence="3">YIM 151497</strain>
    </source>
</reference>
<dbReference type="Pfam" id="PF07331">
    <property type="entry name" value="TctB"/>
    <property type="match status" value="1"/>
</dbReference>
<keyword evidence="1" id="KW-1133">Transmembrane helix</keyword>
<sequence>MLARVHHDIPIALLLMAFSAGAYGATARFESIALYPRALILVLSTFAAVVLIDGIRKSVRLRQDKPVTTAPDETGYTPVAMARPLVVLAATALYVWSLPFAGFWLSTAVFVASVAKLIGLVGVIRPLAVSLGFTVFAYLLFAWQLGVPLPRGVVF</sequence>
<keyword evidence="4" id="KW-1185">Reference proteome</keyword>
<protein>
    <submittedName>
        <fullName evidence="3">Tripartite tricarboxylate transporter TctB family protein</fullName>
    </submittedName>
</protein>
<dbReference type="Proteomes" id="UP001163882">
    <property type="component" value="Chromosome"/>
</dbReference>
<feature type="transmembrane region" description="Helical" evidence="1">
    <location>
        <begin position="85"/>
        <end position="105"/>
    </location>
</feature>
<evidence type="ECO:0000313" key="4">
    <source>
        <dbReference type="Proteomes" id="UP001163882"/>
    </source>
</evidence>
<evidence type="ECO:0000313" key="3">
    <source>
        <dbReference type="EMBL" id="UYQ73534.1"/>
    </source>
</evidence>
<gene>
    <name evidence="3" type="ORF">OF122_07200</name>
</gene>
<keyword evidence="1" id="KW-0472">Membrane</keyword>
<name>A0ABY6ISE4_9HYPH</name>
<evidence type="ECO:0000259" key="2">
    <source>
        <dbReference type="Pfam" id="PF07331"/>
    </source>
</evidence>
<feature type="domain" description="DUF1468" evidence="2">
    <location>
        <begin position="11"/>
        <end position="150"/>
    </location>
</feature>
<evidence type="ECO:0000256" key="1">
    <source>
        <dbReference type="SAM" id="Phobius"/>
    </source>
</evidence>